<evidence type="ECO:0000256" key="3">
    <source>
        <dbReference type="ARBA" id="ARBA00022970"/>
    </source>
</evidence>
<evidence type="ECO:0000313" key="7">
    <source>
        <dbReference type="EMBL" id="GAI27031.1"/>
    </source>
</evidence>
<proteinExistence type="predicted"/>
<feature type="transmembrane region" description="Helical" evidence="6">
    <location>
        <begin position="38"/>
        <end position="56"/>
    </location>
</feature>
<evidence type="ECO:0000256" key="5">
    <source>
        <dbReference type="ARBA" id="ARBA00023136"/>
    </source>
</evidence>
<dbReference type="GO" id="GO:0006865">
    <property type="term" value="P:amino acid transport"/>
    <property type="evidence" value="ECO:0007669"/>
    <property type="project" value="UniProtKB-KW"/>
</dbReference>
<comment type="subcellular location">
    <subcellularLocation>
        <location evidence="1">Membrane</location>
        <topology evidence="1">Multi-pass membrane protein</topology>
    </subcellularLocation>
</comment>
<evidence type="ECO:0008006" key="8">
    <source>
        <dbReference type="Google" id="ProtNLM"/>
    </source>
</evidence>
<keyword evidence="3" id="KW-0813">Transport</keyword>
<name>X1NA13_9ZZZZ</name>
<keyword evidence="3" id="KW-0029">Amino-acid transport</keyword>
<dbReference type="GO" id="GO:0005886">
    <property type="term" value="C:plasma membrane"/>
    <property type="evidence" value="ECO:0007669"/>
    <property type="project" value="TreeGrafter"/>
</dbReference>
<comment type="caution">
    <text evidence="7">The sequence shown here is derived from an EMBL/GenBank/DDBJ whole genome shotgun (WGS) entry which is preliminary data.</text>
</comment>
<sequence length="76" mass="8304">PIVGQFIALFKDTTLASGVAVLELLAVGRSVINSDPQYLGLQMEVYGFIAVVFWILSYMMSHASRRLEASLGVGER</sequence>
<evidence type="ECO:0000256" key="4">
    <source>
        <dbReference type="ARBA" id="ARBA00022989"/>
    </source>
</evidence>
<dbReference type="AlphaFoldDB" id="X1NA13"/>
<dbReference type="Gene3D" id="1.10.3720.10">
    <property type="entry name" value="MetI-like"/>
    <property type="match status" value="1"/>
</dbReference>
<evidence type="ECO:0000256" key="2">
    <source>
        <dbReference type="ARBA" id="ARBA00022692"/>
    </source>
</evidence>
<dbReference type="PANTHER" id="PTHR30614:SF0">
    <property type="entry name" value="L-CYSTINE TRANSPORT SYSTEM PERMEASE PROTEIN TCYL"/>
    <property type="match status" value="1"/>
</dbReference>
<organism evidence="7">
    <name type="scientific">marine sediment metagenome</name>
    <dbReference type="NCBI Taxonomy" id="412755"/>
    <lineage>
        <taxon>unclassified sequences</taxon>
        <taxon>metagenomes</taxon>
        <taxon>ecological metagenomes</taxon>
    </lineage>
</organism>
<keyword evidence="5 6" id="KW-0472">Membrane</keyword>
<protein>
    <recommendedName>
        <fullName evidence="8">ABC transmembrane type-1 domain-containing protein</fullName>
    </recommendedName>
</protein>
<dbReference type="InterPro" id="IPR043429">
    <property type="entry name" value="ArtM/GltK/GlnP/TcyL/YhdX-like"/>
</dbReference>
<keyword evidence="4 6" id="KW-1133">Transmembrane helix</keyword>
<evidence type="ECO:0000256" key="1">
    <source>
        <dbReference type="ARBA" id="ARBA00004141"/>
    </source>
</evidence>
<reference evidence="7" key="1">
    <citation type="journal article" date="2014" name="Front. Microbiol.">
        <title>High frequency of phylogenetically diverse reductive dehalogenase-homologous genes in deep subseafloor sedimentary metagenomes.</title>
        <authorList>
            <person name="Kawai M."/>
            <person name="Futagami T."/>
            <person name="Toyoda A."/>
            <person name="Takaki Y."/>
            <person name="Nishi S."/>
            <person name="Hori S."/>
            <person name="Arai W."/>
            <person name="Tsubouchi T."/>
            <person name="Morono Y."/>
            <person name="Uchiyama I."/>
            <person name="Ito T."/>
            <person name="Fujiyama A."/>
            <person name="Inagaki F."/>
            <person name="Takami H."/>
        </authorList>
    </citation>
    <scope>NUCLEOTIDE SEQUENCE</scope>
    <source>
        <strain evidence="7">Expedition CK06-06</strain>
    </source>
</reference>
<gene>
    <name evidence="7" type="ORF">S06H3_28205</name>
</gene>
<accession>X1NA13</accession>
<feature type="non-terminal residue" evidence="7">
    <location>
        <position position="1"/>
    </location>
</feature>
<keyword evidence="2 6" id="KW-0812">Transmembrane</keyword>
<dbReference type="EMBL" id="BARV01016436">
    <property type="protein sequence ID" value="GAI27031.1"/>
    <property type="molecule type" value="Genomic_DNA"/>
</dbReference>
<dbReference type="GO" id="GO:0055085">
    <property type="term" value="P:transmembrane transport"/>
    <property type="evidence" value="ECO:0007669"/>
    <property type="project" value="InterPro"/>
</dbReference>
<dbReference type="PANTHER" id="PTHR30614">
    <property type="entry name" value="MEMBRANE COMPONENT OF AMINO ACID ABC TRANSPORTER"/>
    <property type="match status" value="1"/>
</dbReference>
<evidence type="ECO:0000256" key="6">
    <source>
        <dbReference type="SAM" id="Phobius"/>
    </source>
</evidence>
<dbReference type="InterPro" id="IPR035906">
    <property type="entry name" value="MetI-like_sf"/>
</dbReference>